<dbReference type="AlphaFoldDB" id="A0AAN8PEK6"/>
<name>A0AAN8PEK6_POLSC</name>
<feature type="region of interest" description="Disordered" evidence="1">
    <location>
        <begin position="60"/>
        <end position="79"/>
    </location>
</feature>
<reference evidence="2 3" key="1">
    <citation type="submission" date="2023-10" db="EMBL/GenBank/DDBJ databases">
        <title>Genomes of two closely related lineages of the louse Polyplax serrata with different host specificities.</title>
        <authorList>
            <person name="Martinu J."/>
            <person name="Tarabai H."/>
            <person name="Stefka J."/>
            <person name="Hypsa V."/>
        </authorList>
    </citation>
    <scope>NUCLEOTIDE SEQUENCE [LARGE SCALE GENOMIC DNA]</scope>
    <source>
        <strain evidence="2">HR10_N</strain>
    </source>
</reference>
<comment type="caution">
    <text evidence="2">The sequence shown here is derived from an EMBL/GenBank/DDBJ whole genome shotgun (WGS) entry which is preliminary data.</text>
</comment>
<proteinExistence type="predicted"/>
<sequence>MCPAWSPGVRSQLGPSERQQLEAVNQTWNENMKQEKLSGNSRPDLMDEPLRALKQFVAEEPATMAASHDDKVDRSPLLA</sequence>
<organism evidence="2 3">
    <name type="scientific">Polyplax serrata</name>
    <name type="common">Common mouse louse</name>
    <dbReference type="NCBI Taxonomy" id="468196"/>
    <lineage>
        <taxon>Eukaryota</taxon>
        <taxon>Metazoa</taxon>
        <taxon>Ecdysozoa</taxon>
        <taxon>Arthropoda</taxon>
        <taxon>Hexapoda</taxon>
        <taxon>Insecta</taxon>
        <taxon>Pterygota</taxon>
        <taxon>Neoptera</taxon>
        <taxon>Paraneoptera</taxon>
        <taxon>Psocodea</taxon>
        <taxon>Troctomorpha</taxon>
        <taxon>Phthiraptera</taxon>
        <taxon>Anoplura</taxon>
        <taxon>Polyplacidae</taxon>
        <taxon>Polyplax</taxon>
    </lineage>
</organism>
<dbReference type="Proteomes" id="UP001372834">
    <property type="component" value="Unassembled WGS sequence"/>
</dbReference>
<evidence type="ECO:0000313" key="2">
    <source>
        <dbReference type="EMBL" id="KAK6625904.1"/>
    </source>
</evidence>
<feature type="compositionally biased region" description="Basic and acidic residues" evidence="1">
    <location>
        <begin position="67"/>
        <end position="79"/>
    </location>
</feature>
<protein>
    <submittedName>
        <fullName evidence="2">Uncharacterized protein</fullName>
    </submittedName>
</protein>
<gene>
    <name evidence="2" type="ORF">RUM43_006203</name>
</gene>
<evidence type="ECO:0000313" key="3">
    <source>
        <dbReference type="Proteomes" id="UP001372834"/>
    </source>
</evidence>
<dbReference type="EMBL" id="JAWJWE010000037">
    <property type="protein sequence ID" value="KAK6625904.1"/>
    <property type="molecule type" value="Genomic_DNA"/>
</dbReference>
<accession>A0AAN8PEK6</accession>
<evidence type="ECO:0000256" key="1">
    <source>
        <dbReference type="SAM" id="MobiDB-lite"/>
    </source>
</evidence>